<sequence>MVGMAGWMMRGGWGHSSWLVTVITLLAILEVHDMVGVVGTRVPHELVLQNCFKDQMEISKCIQEAQFHGRPLLHHTPPNPIQSPPNSGTYNGPGFHGRPLLHHTPPNPIQSPPHSPTYYGSIRGPPRPPPPQ</sequence>
<name>A0ABP1BJD9_9BRYO</name>
<feature type="compositionally biased region" description="Pro residues" evidence="1">
    <location>
        <begin position="105"/>
        <end position="115"/>
    </location>
</feature>
<accession>A0ABP1BJD9</accession>
<feature type="signal peptide" evidence="2">
    <location>
        <begin position="1"/>
        <end position="33"/>
    </location>
</feature>
<evidence type="ECO:0000256" key="1">
    <source>
        <dbReference type="SAM" id="MobiDB-lite"/>
    </source>
</evidence>
<gene>
    <name evidence="3" type="ORF">CSSPJE1EN2_LOCUS17934</name>
</gene>
<dbReference type="EMBL" id="OZ023706">
    <property type="protein sequence ID" value="CAK9875712.1"/>
    <property type="molecule type" value="Genomic_DNA"/>
</dbReference>
<proteinExistence type="predicted"/>
<reference evidence="3" key="1">
    <citation type="submission" date="2024-03" db="EMBL/GenBank/DDBJ databases">
        <authorList>
            <consortium name="ELIXIR-Norway"/>
            <consortium name="Elixir Norway"/>
        </authorList>
    </citation>
    <scope>NUCLEOTIDE SEQUENCE</scope>
</reference>
<feature type="chain" id="PRO_5046616166" evidence="2">
    <location>
        <begin position="34"/>
        <end position="132"/>
    </location>
</feature>
<organism evidence="3 4">
    <name type="scientific">Sphagnum jensenii</name>
    <dbReference type="NCBI Taxonomy" id="128206"/>
    <lineage>
        <taxon>Eukaryota</taxon>
        <taxon>Viridiplantae</taxon>
        <taxon>Streptophyta</taxon>
        <taxon>Embryophyta</taxon>
        <taxon>Bryophyta</taxon>
        <taxon>Sphagnophytina</taxon>
        <taxon>Sphagnopsida</taxon>
        <taxon>Sphagnales</taxon>
        <taxon>Sphagnaceae</taxon>
        <taxon>Sphagnum</taxon>
    </lineage>
</organism>
<keyword evidence="2" id="KW-0732">Signal</keyword>
<keyword evidence="4" id="KW-1185">Reference proteome</keyword>
<evidence type="ECO:0000313" key="3">
    <source>
        <dbReference type="EMBL" id="CAK9875712.1"/>
    </source>
</evidence>
<feature type="region of interest" description="Disordered" evidence="1">
    <location>
        <begin position="69"/>
        <end position="132"/>
    </location>
</feature>
<evidence type="ECO:0000313" key="4">
    <source>
        <dbReference type="Proteomes" id="UP001497522"/>
    </source>
</evidence>
<protein>
    <submittedName>
        <fullName evidence="3">Uncharacterized protein</fullName>
    </submittedName>
</protein>
<evidence type="ECO:0000256" key="2">
    <source>
        <dbReference type="SAM" id="SignalP"/>
    </source>
</evidence>
<dbReference type="Proteomes" id="UP001497522">
    <property type="component" value="Chromosome 5"/>
</dbReference>